<dbReference type="RefSeq" id="WP_269311991.1">
    <property type="nucleotide sequence ID" value="NZ_CP114052.1"/>
</dbReference>
<reference evidence="2" key="1">
    <citation type="submission" date="2022-12" db="EMBL/GenBank/DDBJ databases">
        <title>Peptostreptococcus.</title>
        <authorList>
            <person name="Lee S.H."/>
        </authorList>
    </citation>
    <scope>NUCLEOTIDE SEQUENCE</scope>
    <source>
        <strain evidence="2">CBA3647</strain>
    </source>
</reference>
<keyword evidence="1" id="KW-0812">Transmembrane</keyword>
<evidence type="ECO:0000256" key="1">
    <source>
        <dbReference type="SAM" id="Phobius"/>
    </source>
</evidence>
<sequence length="57" mass="6533">MGIINFKVVAGVMLFVILLSIQFTLNKILVLLKDINKEIKLGKRNTDGVIEDEVRRY</sequence>
<evidence type="ECO:0000313" key="3">
    <source>
        <dbReference type="Proteomes" id="UP001164187"/>
    </source>
</evidence>
<feature type="transmembrane region" description="Helical" evidence="1">
    <location>
        <begin position="12"/>
        <end position="32"/>
    </location>
</feature>
<evidence type="ECO:0000313" key="2">
    <source>
        <dbReference type="EMBL" id="WAW15320.1"/>
    </source>
</evidence>
<dbReference type="Proteomes" id="UP001164187">
    <property type="component" value="Chromosome"/>
</dbReference>
<name>A0ABY7JQD0_9FIRM</name>
<keyword evidence="3" id="KW-1185">Reference proteome</keyword>
<protein>
    <submittedName>
        <fullName evidence="2">Uncharacterized protein</fullName>
    </submittedName>
</protein>
<proteinExistence type="predicted"/>
<dbReference type="EMBL" id="CP114052">
    <property type="protein sequence ID" value="WAW15320.1"/>
    <property type="molecule type" value="Genomic_DNA"/>
</dbReference>
<accession>A0ABY7JQD0</accession>
<keyword evidence="1" id="KW-1133">Transmembrane helix</keyword>
<gene>
    <name evidence="2" type="ORF">O0R46_02375</name>
</gene>
<keyword evidence="1" id="KW-0472">Membrane</keyword>
<organism evidence="2 3">
    <name type="scientific">Peptostreptococcus equinus</name>
    <dbReference type="NCBI Taxonomy" id="3003601"/>
    <lineage>
        <taxon>Bacteria</taxon>
        <taxon>Bacillati</taxon>
        <taxon>Bacillota</taxon>
        <taxon>Clostridia</taxon>
        <taxon>Peptostreptococcales</taxon>
        <taxon>Peptostreptococcaceae</taxon>
        <taxon>Peptostreptococcus</taxon>
    </lineage>
</organism>